<evidence type="ECO:0000256" key="30">
    <source>
        <dbReference type="ARBA" id="ARBA00048389"/>
    </source>
</evidence>
<evidence type="ECO:0000256" key="10">
    <source>
        <dbReference type="ARBA" id="ARBA00022840"/>
    </source>
</evidence>
<feature type="compositionally biased region" description="Acidic residues" evidence="38">
    <location>
        <begin position="153"/>
        <end position="163"/>
    </location>
</feature>
<keyword evidence="40" id="KW-1185">Reference proteome</keyword>
<keyword evidence="9 39" id="KW-0418">Kinase</keyword>
<sequence>KTEEHPFVDIFNEDEAERNFLLSKPVCFVIFGKPSMLLSGHSIPDELVTKLMLKKLNSVEVAHFGYIITEIPSLSEEAMTILQQIEMIKNLNLKPDIIINIKCPDFDLCQRVSGQRQHCNTGHTYTRDQWDPEFIENRRKKRKEAQKERKVEEEGEEEEEQEEEEAFIAEMQTVAEILQHLVQRPEDYLENIEHVTQRYKEIVLPSLEEVMAEHNSQYLIELDGNKHPEDHFLTVLDRLKYLNLKRAAVITRLQGAEEEMSDILENDELFRSLASYKLIAPRYRWKRSRWGRTCPVSLKEGKIYCHSTEEALKSFSLNPRPYLLPPMPMPPCKIFIYGPQSSGRTTLSNLLAEHYRGKVIDYTKLVQPRFDNALEMLIKDTIDAATEEAIKVVKERLAVELQTKQQVQQIPRDPEKRENFDFQFEADKSTEEFGSVHYEDVLTHDSQRESLDNEESKVALESDYQAVKTDKKDIPEMSYKESSQDLTFESKADSVEDSVEMVTADHPEVRSMIEETIAMTKDMNFDQPYEKCAEILEEVLKEVTEENKNRFYGAPTYGGWILDNCPAVKELWTTLNEKGIVPDLVIVLSNAENNGKYLLNRTYLMNKSEIDSSILERLLEELQKKKKEEEAARKATEEARRLEEQNQRLMDAMNEKAKEEENDTEVEEEIEGEEPEVQEIAENPDVAEETKEPLPEEPEVSEVPEPEPEPEPGPEPSDYYTVETEIPKETNEVLETEELLQAEVVLPEFPEDAYPDVPEMEPFKNDIKHFMSSWSLMEAAISESFIQILNLEIADKSPEELLQKVIETMEKPFQYAGWELTIEDYDEETEDYQAEAEVEEDLEEEEEEEEENEDKMKEKKRHLGDSKHFCPVVLKENFILQPGNVDEAVKYRENIYYFSTPEAKEKFLEHPEEYVAHEEPLKAPPLRICLLGPHGSGKTVCGRQLAEKLGIFHIQFEEFLQEKLMVKLEKKVGLEYEEESEEEQSAKEEIEELALQANVPIKDDNPKKPTPEVQLTEEEEAIKASIMENESLPPEILETFLSEWWLKEPIRSTGFILDGFPRHLDEIQFLGEHGFFPDAAVFIQVDDQDISDRLLPSQIQKWKLKQKKKLERKNMIKEIKAKIKKDMIAKRRAELIAERESKRKEFIRDDDEFSEEEREEDDDDIENILEDEFPKDEEAMSEEEEEQEIDAFERLRSELVEKFEADMNSLQMLQEEFEKFLIPVIFINGSRKSHIVQYTLNMKLKSLVENRASIFEKCYPITTHLAQKMLSFTYKYTSAFGYWDPVKLSEGETIKPIESPENPLYPVIHRHYIYFLSSKETREKFIKNPIKYIRQPKPKPAMPIRIAVVGPPKSGKTTVAQKLASQYGLKRVSVGDALRNILNNQPDTELAIMLKWHLHKGMIVPDELAVQALEISLMESICNTAGAVIDGYPVTNYQVSVLEARSIIPMIIFELDVPSKEIFKRLILEKKKGPSLPYPLHNSAQIIAVKNSKYNKNINEIRQYYEKQHQNWYVIDGFRSKWWVWNEVIKNIQMVNSYIQIYLERIKAGKAALIDKLCITPQELTSRLGEFGQFCPVSLAESYELVDCSETESLEFAAEFRGHYYKMSSQEKLNKFLENPELYVAPLAPHPLPSANMMPKKLTLSELKSRFPKCAELQGYCPVTYQDGKQRQVLTLGGSTGYEALVPGNINYALEYRDHIYICESREKLEKFLRFPLKYWNQKLPYKLPPLKEPIPLTSLPLPGYLEQGTATSLIKAMNAAGCIKPKFPFLSVKRSVLLFIAFHLKAFNPKGSEYSRKKYKKKMELFVERCELITYLSAKMTKKYKEPQFRAIDFDHKLQTFVSLRNIDPVNE</sequence>
<comment type="catalytic activity">
    <reaction evidence="19">
        <text>a ribonucleoside 5'-phosphate + ATP = a ribonucleoside 5'-diphosphate + ADP</text>
        <dbReference type="Rhea" id="RHEA:24036"/>
        <dbReference type="ChEBI" id="CHEBI:30616"/>
        <dbReference type="ChEBI" id="CHEBI:57930"/>
        <dbReference type="ChEBI" id="CHEBI:58043"/>
        <dbReference type="ChEBI" id="CHEBI:456216"/>
        <dbReference type="EC" id="2.7.4.4"/>
    </reaction>
</comment>
<keyword evidence="8" id="KW-0547">Nucleotide-binding</keyword>
<evidence type="ECO:0000256" key="31">
    <source>
        <dbReference type="ARBA" id="ARBA00048564"/>
    </source>
</evidence>
<evidence type="ECO:0000256" key="21">
    <source>
        <dbReference type="ARBA" id="ARBA00045112"/>
    </source>
</evidence>
<dbReference type="Gene3D" id="3.40.50.300">
    <property type="entry name" value="P-loop containing nucleotide triphosphate hydrolases"/>
    <property type="match status" value="4"/>
</dbReference>
<evidence type="ECO:0000256" key="18">
    <source>
        <dbReference type="ARBA" id="ARBA00045094"/>
    </source>
</evidence>
<keyword evidence="13" id="KW-0969">Cilium</keyword>
<dbReference type="GO" id="GO:0005737">
    <property type="term" value="C:cytoplasm"/>
    <property type="evidence" value="ECO:0007669"/>
    <property type="project" value="UniProtKB-SubCell"/>
</dbReference>
<comment type="catalytic activity">
    <reaction evidence="29">
        <text>dTDP + ATP = dTTP + ADP</text>
        <dbReference type="Rhea" id="RHEA:27682"/>
        <dbReference type="ChEBI" id="CHEBI:30616"/>
        <dbReference type="ChEBI" id="CHEBI:37568"/>
        <dbReference type="ChEBI" id="CHEBI:58369"/>
        <dbReference type="ChEBI" id="CHEBI:456216"/>
        <dbReference type="EC" id="2.7.4.6"/>
    </reaction>
</comment>
<feature type="compositionally biased region" description="Acidic residues" evidence="38">
    <location>
        <begin position="660"/>
        <end position="679"/>
    </location>
</feature>
<protein>
    <recommendedName>
        <fullName evidence="37">Adenylate kinase 9</fullName>
        <ecNumber evidence="22">2.7.4.4</ecNumber>
        <ecNumber evidence="5">2.7.4.6</ecNumber>
    </recommendedName>
</protein>
<gene>
    <name evidence="39" type="ORF">J0S82_000230</name>
</gene>
<organism evidence="39 40">
    <name type="scientific">Galemys pyrenaicus</name>
    <name type="common">Iberian desman</name>
    <name type="synonym">Pyrenean desman</name>
    <dbReference type="NCBI Taxonomy" id="202257"/>
    <lineage>
        <taxon>Eukaryota</taxon>
        <taxon>Metazoa</taxon>
        <taxon>Chordata</taxon>
        <taxon>Craniata</taxon>
        <taxon>Vertebrata</taxon>
        <taxon>Euteleostomi</taxon>
        <taxon>Mammalia</taxon>
        <taxon>Eutheria</taxon>
        <taxon>Laurasiatheria</taxon>
        <taxon>Eulipotyphla</taxon>
        <taxon>Talpidae</taxon>
        <taxon>Galemys</taxon>
    </lineage>
</organism>
<comment type="catalytic activity">
    <reaction evidence="25">
        <text>CMP + ATP = CDP + ADP</text>
        <dbReference type="Rhea" id="RHEA:11600"/>
        <dbReference type="ChEBI" id="CHEBI:30616"/>
        <dbReference type="ChEBI" id="CHEBI:58069"/>
        <dbReference type="ChEBI" id="CHEBI:60377"/>
        <dbReference type="ChEBI" id="CHEBI:456216"/>
    </reaction>
</comment>
<feature type="region of interest" description="Disordered" evidence="38">
    <location>
        <begin position="654"/>
        <end position="720"/>
    </location>
</feature>
<feature type="region of interest" description="Disordered" evidence="38">
    <location>
        <begin position="143"/>
        <end position="163"/>
    </location>
</feature>
<proteinExistence type="inferred from homology"/>
<evidence type="ECO:0000313" key="39">
    <source>
        <dbReference type="EMBL" id="KAG8522080.1"/>
    </source>
</evidence>
<evidence type="ECO:0000256" key="8">
    <source>
        <dbReference type="ARBA" id="ARBA00022741"/>
    </source>
</evidence>
<evidence type="ECO:0000256" key="27">
    <source>
        <dbReference type="ARBA" id="ARBA00047845"/>
    </source>
</evidence>
<evidence type="ECO:0000256" key="6">
    <source>
        <dbReference type="ARBA" id="ARBA00022490"/>
    </source>
</evidence>
<evidence type="ECO:0000256" key="22">
    <source>
        <dbReference type="ARBA" id="ARBA00047172"/>
    </source>
</evidence>
<accession>A0A8J6DW76</accession>
<evidence type="ECO:0000256" key="16">
    <source>
        <dbReference type="ARBA" id="ARBA00023273"/>
    </source>
</evidence>
<comment type="catalytic activity">
    <reaction evidence="17">
        <text>dADP + GTP = dATP + GDP</text>
        <dbReference type="Rhea" id="RHEA:79871"/>
        <dbReference type="ChEBI" id="CHEBI:37565"/>
        <dbReference type="ChEBI" id="CHEBI:57667"/>
        <dbReference type="ChEBI" id="CHEBI:58189"/>
        <dbReference type="ChEBI" id="CHEBI:61404"/>
    </reaction>
</comment>
<keyword evidence="6" id="KW-0963">Cytoplasm</keyword>
<dbReference type="Pfam" id="PF00406">
    <property type="entry name" value="ADK"/>
    <property type="match status" value="1"/>
</dbReference>
<evidence type="ECO:0000256" key="38">
    <source>
        <dbReference type="SAM" id="MobiDB-lite"/>
    </source>
</evidence>
<evidence type="ECO:0000256" key="26">
    <source>
        <dbReference type="ARBA" id="ARBA00047822"/>
    </source>
</evidence>
<dbReference type="EC" id="2.7.4.4" evidence="22"/>
<evidence type="ECO:0000256" key="28">
    <source>
        <dbReference type="ARBA" id="ARBA00048191"/>
    </source>
</evidence>
<evidence type="ECO:0000256" key="7">
    <source>
        <dbReference type="ARBA" id="ARBA00022679"/>
    </source>
</evidence>
<comment type="catalytic activity">
    <reaction evidence="30">
        <text>dCDP + ATP = dCTP + ADP</text>
        <dbReference type="Rhea" id="RHEA:27678"/>
        <dbReference type="ChEBI" id="CHEBI:30616"/>
        <dbReference type="ChEBI" id="CHEBI:58593"/>
        <dbReference type="ChEBI" id="CHEBI:61481"/>
        <dbReference type="ChEBI" id="CHEBI:456216"/>
        <dbReference type="EC" id="2.7.4.6"/>
    </reaction>
</comment>
<dbReference type="PANTHER" id="PTHR23359">
    <property type="entry name" value="NUCLEOTIDE KINASE"/>
    <property type="match status" value="1"/>
</dbReference>
<evidence type="ECO:0000256" key="17">
    <source>
        <dbReference type="ARBA" id="ARBA00045073"/>
    </source>
</evidence>
<keyword evidence="11" id="KW-0282">Flagellum</keyword>
<keyword evidence="16" id="KW-0966">Cell projection</keyword>
<evidence type="ECO:0000256" key="14">
    <source>
        <dbReference type="ARBA" id="ARBA00023080"/>
    </source>
</evidence>
<feature type="region of interest" description="Disordered" evidence="38">
    <location>
        <begin position="829"/>
        <end position="860"/>
    </location>
</feature>
<evidence type="ECO:0000256" key="35">
    <source>
        <dbReference type="ARBA" id="ARBA00049415"/>
    </source>
</evidence>
<dbReference type="EMBL" id="JAGFMF010011446">
    <property type="protein sequence ID" value="KAG8522080.1"/>
    <property type="molecule type" value="Genomic_DNA"/>
</dbReference>
<evidence type="ECO:0000256" key="34">
    <source>
        <dbReference type="ARBA" id="ARBA00048824"/>
    </source>
</evidence>
<evidence type="ECO:0000256" key="4">
    <source>
        <dbReference type="ARBA" id="ARBA00007220"/>
    </source>
</evidence>
<evidence type="ECO:0000256" key="24">
    <source>
        <dbReference type="ARBA" id="ARBA00047439"/>
    </source>
</evidence>
<comment type="catalytic activity">
    <reaction evidence="24">
        <text>GTP + UDP = UTP + GDP</text>
        <dbReference type="Rhea" id="RHEA:79863"/>
        <dbReference type="ChEBI" id="CHEBI:37565"/>
        <dbReference type="ChEBI" id="CHEBI:46398"/>
        <dbReference type="ChEBI" id="CHEBI:58189"/>
        <dbReference type="ChEBI" id="CHEBI:58223"/>
    </reaction>
</comment>
<evidence type="ECO:0000256" key="2">
    <source>
        <dbReference type="ARBA" id="ARBA00004230"/>
    </source>
</evidence>
<comment type="catalytic activity">
    <reaction evidence="31">
        <text>GDP + ATP = GTP + ADP</text>
        <dbReference type="Rhea" id="RHEA:27686"/>
        <dbReference type="ChEBI" id="CHEBI:30616"/>
        <dbReference type="ChEBI" id="CHEBI:37565"/>
        <dbReference type="ChEBI" id="CHEBI:58189"/>
        <dbReference type="ChEBI" id="CHEBI:456216"/>
        <dbReference type="EC" id="2.7.4.6"/>
    </reaction>
</comment>
<comment type="caution">
    <text evidence="39">The sequence shown here is derived from an EMBL/GenBank/DDBJ whole genome shotgun (WGS) entry which is preliminary data.</text>
</comment>
<dbReference type="FunFam" id="3.40.50.300:FF:001757">
    <property type="entry name" value="Adenylate kinase 9"/>
    <property type="match status" value="1"/>
</dbReference>
<dbReference type="SUPFAM" id="SSF52540">
    <property type="entry name" value="P-loop containing nucleoside triphosphate hydrolases"/>
    <property type="match status" value="4"/>
</dbReference>
<evidence type="ECO:0000256" key="12">
    <source>
        <dbReference type="ARBA" id="ARBA00023054"/>
    </source>
</evidence>
<dbReference type="GO" id="GO:0031514">
    <property type="term" value="C:motile cilium"/>
    <property type="evidence" value="ECO:0007669"/>
    <property type="project" value="UniProtKB-SubCell"/>
</dbReference>
<keyword evidence="14" id="KW-0546">Nucleotide metabolism</keyword>
<dbReference type="EC" id="2.7.4.6" evidence="5"/>
<dbReference type="CDD" id="cd01428">
    <property type="entry name" value="ADK"/>
    <property type="match status" value="1"/>
</dbReference>
<evidence type="ECO:0000256" key="36">
    <source>
        <dbReference type="ARBA" id="ARBA00058483"/>
    </source>
</evidence>
<evidence type="ECO:0000256" key="29">
    <source>
        <dbReference type="ARBA" id="ARBA00048319"/>
    </source>
</evidence>
<evidence type="ECO:0000256" key="25">
    <source>
        <dbReference type="ARBA" id="ARBA00047530"/>
    </source>
</evidence>
<comment type="catalytic activity">
    <reaction evidence="23">
        <text>UDP + ATP = UTP + ADP</text>
        <dbReference type="Rhea" id="RHEA:25098"/>
        <dbReference type="ChEBI" id="CHEBI:30616"/>
        <dbReference type="ChEBI" id="CHEBI:46398"/>
        <dbReference type="ChEBI" id="CHEBI:58223"/>
        <dbReference type="ChEBI" id="CHEBI:456216"/>
        <dbReference type="EC" id="2.7.4.6"/>
    </reaction>
</comment>
<keyword evidence="12" id="KW-0175">Coiled coil</keyword>
<dbReference type="Proteomes" id="UP000700334">
    <property type="component" value="Unassembled WGS sequence"/>
</dbReference>
<feature type="non-terminal residue" evidence="39">
    <location>
        <position position="1"/>
    </location>
</feature>
<keyword evidence="10" id="KW-0067">ATP-binding</keyword>
<evidence type="ECO:0000256" key="32">
    <source>
        <dbReference type="ARBA" id="ARBA00048620"/>
    </source>
</evidence>
<comment type="catalytic activity">
    <reaction evidence="34">
        <text>dAMP + ATP = dADP + ADP</text>
        <dbReference type="Rhea" id="RHEA:23100"/>
        <dbReference type="ChEBI" id="CHEBI:30616"/>
        <dbReference type="ChEBI" id="CHEBI:57667"/>
        <dbReference type="ChEBI" id="CHEBI:58245"/>
        <dbReference type="ChEBI" id="CHEBI:456216"/>
    </reaction>
</comment>
<keyword evidence="7" id="KW-0808">Transferase</keyword>
<comment type="catalytic activity">
    <reaction evidence="32">
        <text>dTDP + GTP = dTTP + GDP</text>
        <dbReference type="Rhea" id="RHEA:79867"/>
        <dbReference type="ChEBI" id="CHEBI:37565"/>
        <dbReference type="ChEBI" id="CHEBI:37568"/>
        <dbReference type="ChEBI" id="CHEBI:58189"/>
        <dbReference type="ChEBI" id="CHEBI:58369"/>
    </reaction>
</comment>
<evidence type="ECO:0000256" key="13">
    <source>
        <dbReference type="ARBA" id="ARBA00023069"/>
    </source>
</evidence>
<dbReference type="GO" id="GO:0005524">
    <property type="term" value="F:ATP binding"/>
    <property type="evidence" value="ECO:0007669"/>
    <property type="project" value="UniProtKB-KW"/>
</dbReference>
<evidence type="ECO:0000256" key="37">
    <source>
        <dbReference type="ARBA" id="ARBA00073317"/>
    </source>
</evidence>
<evidence type="ECO:0000256" key="19">
    <source>
        <dbReference type="ARBA" id="ARBA00045096"/>
    </source>
</evidence>
<name>A0A8J6DW76_GALPY</name>
<dbReference type="GO" id="GO:0005634">
    <property type="term" value="C:nucleus"/>
    <property type="evidence" value="ECO:0007669"/>
    <property type="project" value="UniProtKB-SubCell"/>
</dbReference>
<comment type="catalytic activity">
    <reaction evidence="18">
        <text>dCDP + GTP = dCTP + GDP</text>
        <dbReference type="Rhea" id="RHEA:79875"/>
        <dbReference type="ChEBI" id="CHEBI:37565"/>
        <dbReference type="ChEBI" id="CHEBI:58189"/>
        <dbReference type="ChEBI" id="CHEBI:58593"/>
        <dbReference type="ChEBI" id="CHEBI:61481"/>
    </reaction>
</comment>
<dbReference type="GO" id="GO:0004550">
    <property type="term" value="F:nucleoside diphosphate kinase activity"/>
    <property type="evidence" value="ECO:0007669"/>
    <property type="project" value="UniProtKB-EC"/>
</dbReference>
<reference evidence="39" key="1">
    <citation type="journal article" date="2021" name="Evol. Appl.">
        <title>The genome of the Pyrenean desman and the effects of bottlenecks and inbreeding on the genomic landscape of an endangered species.</title>
        <authorList>
            <person name="Escoda L."/>
            <person name="Castresana J."/>
        </authorList>
    </citation>
    <scope>NUCLEOTIDE SEQUENCE</scope>
    <source>
        <strain evidence="39">IBE-C5619</strain>
    </source>
</reference>
<dbReference type="GO" id="GO:0050145">
    <property type="term" value="F:nucleoside monophosphate kinase activity"/>
    <property type="evidence" value="ECO:0007669"/>
    <property type="project" value="UniProtKB-EC"/>
</dbReference>
<comment type="subcellular location">
    <subcellularLocation>
        <location evidence="2">Cell projection</location>
        <location evidence="2">Cilium</location>
        <location evidence="2">Flagellum</location>
    </subcellularLocation>
    <subcellularLocation>
        <location evidence="3">Cytoplasm</location>
    </subcellularLocation>
    <subcellularLocation>
        <location evidence="1">Nucleus</location>
    </subcellularLocation>
</comment>
<comment type="catalytic activity">
    <reaction evidence="35">
        <text>CDP + ATP = CTP + ADP</text>
        <dbReference type="Rhea" id="RHEA:25237"/>
        <dbReference type="ChEBI" id="CHEBI:30616"/>
        <dbReference type="ChEBI" id="CHEBI:37563"/>
        <dbReference type="ChEBI" id="CHEBI:58069"/>
        <dbReference type="ChEBI" id="CHEBI:456216"/>
        <dbReference type="EC" id="2.7.4.6"/>
    </reaction>
</comment>
<keyword evidence="15" id="KW-0539">Nucleus</keyword>
<comment type="catalytic activity">
    <reaction evidence="28">
        <text>GTP + AMP = GDP + ADP</text>
        <dbReference type="Rhea" id="RHEA:29863"/>
        <dbReference type="ChEBI" id="CHEBI:37565"/>
        <dbReference type="ChEBI" id="CHEBI:58189"/>
        <dbReference type="ChEBI" id="CHEBI:456215"/>
        <dbReference type="ChEBI" id="CHEBI:456216"/>
    </reaction>
</comment>
<evidence type="ECO:0000256" key="1">
    <source>
        <dbReference type="ARBA" id="ARBA00004123"/>
    </source>
</evidence>
<evidence type="ECO:0000256" key="9">
    <source>
        <dbReference type="ARBA" id="ARBA00022777"/>
    </source>
</evidence>
<dbReference type="OrthoDB" id="439792at2759"/>
<feature type="compositionally biased region" description="Acidic residues" evidence="38">
    <location>
        <begin position="695"/>
        <end position="712"/>
    </location>
</feature>
<evidence type="ECO:0000256" key="11">
    <source>
        <dbReference type="ARBA" id="ARBA00022846"/>
    </source>
</evidence>
<evidence type="ECO:0000256" key="5">
    <source>
        <dbReference type="ARBA" id="ARBA00012966"/>
    </source>
</evidence>
<comment type="catalytic activity">
    <reaction evidence="21">
        <text>AMP + ATP = 2 ADP</text>
        <dbReference type="Rhea" id="RHEA:12973"/>
        <dbReference type="ChEBI" id="CHEBI:30616"/>
        <dbReference type="ChEBI" id="CHEBI:456215"/>
        <dbReference type="ChEBI" id="CHEBI:456216"/>
    </reaction>
</comment>
<feature type="compositionally biased region" description="Acidic residues" evidence="38">
    <location>
        <begin position="829"/>
        <end position="853"/>
    </location>
</feature>
<evidence type="ECO:0000256" key="15">
    <source>
        <dbReference type="ARBA" id="ARBA00023242"/>
    </source>
</evidence>
<evidence type="ECO:0000313" key="40">
    <source>
        <dbReference type="Proteomes" id="UP000700334"/>
    </source>
</evidence>
<comment type="catalytic activity">
    <reaction evidence="27">
        <text>GTP + CMP = CDP + GDP</text>
        <dbReference type="Rhea" id="RHEA:79855"/>
        <dbReference type="ChEBI" id="CHEBI:37565"/>
        <dbReference type="ChEBI" id="CHEBI:58069"/>
        <dbReference type="ChEBI" id="CHEBI:58189"/>
        <dbReference type="ChEBI" id="CHEBI:60377"/>
    </reaction>
</comment>
<comment type="catalytic activity">
    <reaction evidence="33">
        <text>dGDP + ATP = dGTP + ADP</text>
        <dbReference type="Rhea" id="RHEA:27690"/>
        <dbReference type="ChEBI" id="CHEBI:30616"/>
        <dbReference type="ChEBI" id="CHEBI:58595"/>
        <dbReference type="ChEBI" id="CHEBI:61429"/>
        <dbReference type="ChEBI" id="CHEBI:456216"/>
        <dbReference type="EC" id="2.7.4.6"/>
    </reaction>
</comment>
<comment type="catalytic activity">
    <reaction evidence="20">
        <text>CDP + GTP = CTP + GDP</text>
        <dbReference type="Rhea" id="RHEA:79859"/>
        <dbReference type="ChEBI" id="CHEBI:37563"/>
        <dbReference type="ChEBI" id="CHEBI:37565"/>
        <dbReference type="ChEBI" id="CHEBI:58069"/>
        <dbReference type="ChEBI" id="CHEBI:58189"/>
    </reaction>
</comment>
<evidence type="ECO:0000256" key="23">
    <source>
        <dbReference type="ARBA" id="ARBA00047390"/>
    </source>
</evidence>
<evidence type="ECO:0000256" key="33">
    <source>
        <dbReference type="ARBA" id="ARBA00048759"/>
    </source>
</evidence>
<comment type="catalytic activity">
    <reaction evidence="26">
        <text>dCMP + ATP = dCDP + ADP</text>
        <dbReference type="Rhea" id="RHEA:25094"/>
        <dbReference type="ChEBI" id="CHEBI:30616"/>
        <dbReference type="ChEBI" id="CHEBI:57566"/>
        <dbReference type="ChEBI" id="CHEBI:58593"/>
        <dbReference type="ChEBI" id="CHEBI:456216"/>
    </reaction>
</comment>
<comment type="function">
    <text evidence="36">Broad-specificity nucleoside phosphate kinase involved in cellular nucleotide homeostasis by catalyzing nucleoside-phosphate interconversions. Similar to other adenylate kinases, preferentially catalyzes the phosphorylation of the nucleoside monophosphate AMP with ATP as phosphate donor to produce ADP. In vitro, can also catalyze the phosphorylation of CMP, dAMP and dCMP and use GTP as an alternate phosphate donor. Moreover, exhibits a diphosphate kinase activity, producing ATP, CTP, GTP, UTP, TTP, dATP, dCTP and dGTP from the corresponding diphosphate substrates with either ATP or GTP as phosphate donors. For this activity shows the following substrate preference CDP &gt; UDP &gt; ADP &gt; TDP.</text>
</comment>
<evidence type="ECO:0000256" key="3">
    <source>
        <dbReference type="ARBA" id="ARBA00004496"/>
    </source>
</evidence>
<dbReference type="InterPro" id="IPR027417">
    <property type="entry name" value="P-loop_NTPase"/>
</dbReference>
<dbReference type="InterPro" id="IPR000850">
    <property type="entry name" value="Adenylat/UMP-CMP_kin"/>
</dbReference>
<comment type="similarity">
    <text evidence="4">Belongs to the adenylate kinase family.</text>
</comment>
<evidence type="ECO:0000256" key="20">
    <source>
        <dbReference type="ARBA" id="ARBA00045111"/>
    </source>
</evidence>